<evidence type="ECO:0000313" key="3">
    <source>
        <dbReference type="EMBL" id="KIP08462.1"/>
    </source>
</evidence>
<evidence type="ECO:0008006" key="5">
    <source>
        <dbReference type="Google" id="ProtNLM"/>
    </source>
</evidence>
<reference evidence="3 4" key="1">
    <citation type="journal article" date="2014" name="PLoS Genet.">
        <title>Analysis of the Phlebiopsis gigantea genome, transcriptome and secretome provides insight into its pioneer colonization strategies of wood.</title>
        <authorList>
            <person name="Hori C."/>
            <person name="Ishida T."/>
            <person name="Igarashi K."/>
            <person name="Samejima M."/>
            <person name="Suzuki H."/>
            <person name="Master E."/>
            <person name="Ferreira P."/>
            <person name="Ruiz-Duenas F.J."/>
            <person name="Held B."/>
            <person name="Canessa P."/>
            <person name="Larrondo L.F."/>
            <person name="Schmoll M."/>
            <person name="Druzhinina I.S."/>
            <person name="Kubicek C.P."/>
            <person name="Gaskell J.A."/>
            <person name="Kersten P."/>
            <person name="St John F."/>
            <person name="Glasner J."/>
            <person name="Sabat G."/>
            <person name="Splinter BonDurant S."/>
            <person name="Syed K."/>
            <person name="Yadav J."/>
            <person name="Mgbeahuruike A.C."/>
            <person name="Kovalchuk A."/>
            <person name="Asiegbu F.O."/>
            <person name="Lackner G."/>
            <person name="Hoffmeister D."/>
            <person name="Rencoret J."/>
            <person name="Gutierrez A."/>
            <person name="Sun H."/>
            <person name="Lindquist E."/>
            <person name="Barry K."/>
            <person name="Riley R."/>
            <person name="Grigoriev I.V."/>
            <person name="Henrissat B."/>
            <person name="Kues U."/>
            <person name="Berka R.M."/>
            <person name="Martinez A.T."/>
            <person name="Covert S.F."/>
            <person name="Blanchette R.A."/>
            <person name="Cullen D."/>
        </authorList>
    </citation>
    <scope>NUCLEOTIDE SEQUENCE [LARGE SCALE GENOMIC DNA]</scope>
    <source>
        <strain evidence="3 4">11061_1 CR5-6</strain>
    </source>
</reference>
<accession>A0A0C3S9N3</accession>
<feature type="region of interest" description="Disordered" evidence="2">
    <location>
        <begin position="371"/>
        <end position="409"/>
    </location>
</feature>
<dbReference type="GO" id="GO:0005829">
    <property type="term" value="C:cytosol"/>
    <property type="evidence" value="ECO:0007669"/>
    <property type="project" value="TreeGrafter"/>
</dbReference>
<dbReference type="OrthoDB" id="2526683at2759"/>
<dbReference type="Proteomes" id="UP000053257">
    <property type="component" value="Unassembled WGS sequence"/>
</dbReference>
<proteinExistence type="inferred from homology"/>
<name>A0A0C3S9N3_PHLG1</name>
<dbReference type="PANTHER" id="PTHR31841">
    <property type="entry name" value="PROTEIN FAM72A-RELATED"/>
    <property type="match status" value="1"/>
</dbReference>
<dbReference type="EMBL" id="KN840479">
    <property type="protein sequence ID" value="KIP08462.1"/>
    <property type="molecule type" value="Genomic_DNA"/>
</dbReference>
<dbReference type="AlphaFoldDB" id="A0A0C3S9N3"/>
<evidence type="ECO:0000256" key="1">
    <source>
        <dbReference type="ARBA" id="ARBA00006888"/>
    </source>
</evidence>
<evidence type="ECO:0000256" key="2">
    <source>
        <dbReference type="SAM" id="MobiDB-lite"/>
    </source>
</evidence>
<feature type="compositionally biased region" description="Low complexity" evidence="2">
    <location>
        <begin position="307"/>
        <end position="324"/>
    </location>
</feature>
<organism evidence="3 4">
    <name type="scientific">Phlebiopsis gigantea (strain 11061_1 CR5-6)</name>
    <name type="common">White-rot fungus</name>
    <name type="synonym">Peniophora gigantea</name>
    <dbReference type="NCBI Taxonomy" id="745531"/>
    <lineage>
        <taxon>Eukaryota</taxon>
        <taxon>Fungi</taxon>
        <taxon>Dikarya</taxon>
        <taxon>Basidiomycota</taxon>
        <taxon>Agaricomycotina</taxon>
        <taxon>Agaricomycetes</taxon>
        <taxon>Polyporales</taxon>
        <taxon>Phanerochaetaceae</taxon>
        <taxon>Phlebiopsis</taxon>
    </lineage>
</organism>
<protein>
    <recommendedName>
        <fullName evidence="5">Protein FAM72</fullName>
    </recommendedName>
</protein>
<evidence type="ECO:0000313" key="4">
    <source>
        <dbReference type="Proteomes" id="UP000053257"/>
    </source>
</evidence>
<dbReference type="PANTHER" id="PTHR31841:SF1">
    <property type="entry name" value="PROTEIN FAM72A-RELATED"/>
    <property type="match status" value="1"/>
</dbReference>
<comment type="similarity">
    <text evidence="1">Belongs to the FAM72 family.</text>
</comment>
<dbReference type="InterPro" id="IPR026768">
    <property type="entry name" value="YPEH2ZP"/>
</dbReference>
<feature type="compositionally biased region" description="Basic and acidic residues" evidence="2">
    <location>
        <begin position="371"/>
        <end position="380"/>
    </location>
</feature>
<dbReference type="Pfam" id="PF14976">
    <property type="entry name" value="YPEH2ZP"/>
    <property type="match status" value="2"/>
</dbReference>
<dbReference type="HOGENOM" id="CLU_041299_0_1_1"/>
<gene>
    <name evidence="3" type="ORF">PHLGIDRAFT_18909</name>
</gene>
<keyword evidence="4" id="KW-1185">Reference proteome</keyword>
<feature type="region of interest" description="Disordered" evidence="2">
    <location>
        <begin position="263"/>
        <end position="344"/>
    </location>
</feature>
<sequence>MPARTLSEDSELLSPLRYAPFVHSPPLLDHPERHRADYAMHAYPPNVAHTHRSPPRASHRDYVYPTAPPMQRTEWRMYPIVPPQWAVNPSLASGWLPHPPFAARVSPMAPPPALMHKVWLVDCKSCSTFLTNRGMKAVLLLHPSVPLYSTDAIPINCSAQAMTAEATASSSSRAQATSANSAERPRPIARTCDCLTQTLWCHGCGTAVGYMIVTPCVRCTSSVAPNNRSTNGHRFVFYSAEIVASERHHVPGEGGIVPQAQAAETTDMSPAPADLSLQRPQHTPSPTRMRGHPSRTPNSYSTRRDSPSPTSPRSPSSPRSDATSSPPPLVPITPTRHPAEAGIPPLREGDVVFWHHLIRSGEIPAVMDDPRARAPAKEAADAGAPDAKGAGRDDATASRKMVAGRYLGR</sequence>
<dbReference type="STRING" id="745531.A0A0C3S9N3"/>